<feature type="domain" description="Transposase IS200-like" evidence="1">
    <location>
        <begin position="9"/>
        <end position="158"/>
    </location>
</feature>
<evidence type="ECO:0000313" key="3">
    <source>
        <dbReference type="Proteomes" id="UP000179245"/>
    </source>
</evidence>
<comment type="caution">
    <text evidence="2">The sequence shown here is derived from an EMBL/GenBank/DDBJ whole genome shotgun (WGS) entry which is preliminary data.</text>
</comment>
<proteinExistence type="predicted"/>
<dbReference type="Gene3D" id="3.30.70.1290">
    <property type="entry name" value="Transposase IS200-like"/>
    <property type="match status" value="1"/>
</dbReference>
<reference evidence="2 3" key="1">
    <citation type="journal article" date="2016" name="Nat. Commun.">
        <title>Thousands of microbial genomes shed light on interconnected biogeochemical processes in an aquifer system.</title>
        <authorList>
            <person name="Anantharaman K."/>
            <person name="Brown C.T."/>
            <person name="Hug L.A."/>
            <person name="Sharon I."/>
            <person name="Castelle C.J."/>
            <person name="Probst A.J."/>
            <person name="Thomas B.C."/>
            <person name="Singh A."/>
            <person name="Wilkins M.J."/>
            <person name="Karaoz U."/>
            <person name="Brodie E.L."/>
            <person name="Williams K.H."/>
            <person name="Hubbard S.S."/>
            <person name="Banfield J.F."/>
        </authorList>
    </citation>
    <scope>NUCLEOTIDE SEQUENCE [LARGE SCALE GENOMIC DNA]</scope>
</reference>
<dbReference type="InterPro" id="IPR036515">
    <property type="entry name" value="Transposase_17_sf"/>
</dbReference>
<gene>
    <name evidence="2" type="ORF">A2117_02155</name>
</gene>
<evidence type="ECO:0000259" key="1">
    <source>
        <dbReference type="SMART" id="SM01321"/>
    </source>
</evidence>
<dbReference type="GO" id="GO:0003677">
    <property type="term" value="F:DNA binding"/>
    <property type="evidence" value="ECO:0007669"/>
    <property type="project" value="InterPro"/>
</dbReference>
<dbReference type="SUPFAM" id="SSF143422">
    <property type="entry name" value="Transposase IS200-like"/>
    <property type="match status" value="1"/>
</dbReference>
<dbReference type="PANTHER" id="PTHR34322:SF2">
    <property type="entry name" value="TRANSPOSASE IS200-LIKE DOMAIN-CONTAINING PROTEIN"/>
    <property type="match status" value="1"/>
</dbReference>
<organism evidence="2 3">
    <name type="scientific">Candidatus Wildermuthbacteria bacterium GWA2_46_15</name>
    <dbReference type="NCBI Taxonomy" id="1802443"/>
    <lineage>
        <taxon>Bacteria</taxon>
        <taxon>Candidatus Wildermuthiibacteriota</taxon>
    </lineage>
</organism>
<dbReference type="Pfam" id="PF01797">
    <property type="entry name" value="Y1_Tnp"/>
    <property type="match status" value="1"/>
</dbReference>
<protein>
    <recommendedName>
        <fullName evidence="1">Transposase IS200-like domain-containing protein</fullName>
    </recommendedName>
</protein>
<dbReference type="Proteomes" id="UP000179245">
    <property type="component" value="Unassembled WGS sequence"/>
</dbReference>
<dbReference type="STRING" id="1802443.A2117_02155"/>
<dbReference type="PANTHER" id="PTHR34322">
    <property type="entry name" value="TRANSPOSASE, Y1_TNP DOMAIN-CONTAINING"/>
    <property type="match status" value="1"/>
</dbReference>
<dbReference type="GO" id="GO:0004803">
    <property type="term" value="F:transposase activity"/>
    <property type="evidence" value="ECO:0007669"/>
    <property type="project" value="InterPro"/>
</dbReference>
<sequence length="241" mass="28353">MSVRKIQFAKDHIYHIYNRGVEKRNIFRNDNDRWRFLQGLFLFNDVEASTNILWQVERAKGKATFKTIQDFLKNDQKNRQPLVRIMADCLMPNHYHLLIKEINDGGISKFMHKLGTGYAQYLNKKYERSGSLFEGPFKAILVDSQEYLEQLLVYINVINPAQLVEPNLKKTGIKNLDKVLDFVRSYLWSTHQEYLGKRKSIIIDKDILGEIFSSSKDYQKLVRASLLERKFNSINNLTLED</sequence>
<name>A0A1G2QNX2_9BACT</name>
<dbReference type="SMART" id="SM01321">
    <property type="entry name" value="Y1_Tnp"/>
    <property type="match status" value="1"/>
</dbReference>
<accession>A0A1G2QNX2</accession>
<dbReference type="AlphaFoldDB" id="A0A1G2QNX2"/>
<dbReference type="GO" id="GO:0006313">
    <property type="term" value="P:DNA transposition"/>
    <property type="evidence" value="ECO:0007669"/>
    <property type="project" value="InterPro"/>
</dbReference>
<dbReference type="InterPro" id="IPR002686">
    <property type="entry name" value="Transposase_17"/>
</dbReference>
<evidence type="ECO:0000313" key="2">
    <source>
        <dbReference type="EMBL" id="OHA62168.1"/>
    </source>
</evidence>
<dbReference type="EMBL" id="MHTO01000019">
    <property type="protein sequence ID" value="OHA62168.1"/>
    <property type="molecule type" value="Genomic_DNA"/>
</dbReference>